<reference evidence="2 3" key="1">
    <citation type="journal article" date="2018" name="Sci. Rep.">
        <title>Raphidocelis subcapitata (=Pseudokirchneriella subcapitata) provides an insight into genome evolution and environmental adaptations in the Sphaeropleales.</title>
        <authorList>
            <person name="Suzuki S."/>
            <person name="Yamaguchi H."/>
            <person name="Nakajima N."/>
            <person name="Kawachi M."/>
        </authorList>
    </citation>
    <scope>NUCLEOTIDE SEQUENCE [LARGE SCALE GENOMIC DNA]</scope>
    <source>
        <strain evidence="2 3">NIES-35</strain>
    </source>
</reference>
<proteinExistence type="predicted"/>
<dbReference type="InParanoid" id="A0A2V0PMJ7"/>
<gene>
    <name evidence="2" type="ORF">Rsub_11919</name>
</gene>
<feature type="region of interest" description="Disordered" evidence="1">
    <location>
        <begin position="1"/>
        <end position="34"/>
    </location>
</feature>
<protein>
    <submittedName>
        <fullName evidence="2">Uncharacterized protein</fullName>
    </submittedName>
</protein>
<comment type="caution">
    <text evidence="2">The sequence shown here is derived from an EMBL/GenBank/DDBJ whole genome shotgun (WGS) entry which is preliminary data.</text>
</comment>
<dbReference type="OrthoDB" id="10260865at2759"/>
<sequence>MLAASRKAAAAHNGPRLTQQRAGPQRRGVTAAAVPEAGSGAHRALCAGLAALTVAGAAASPALAAGRTKVGEFAASGLLFKDSVEVTALDDADVPGVVLYISDFKRSLADKLSKDFFSEPSQASLTCTLTTEAFNGIPDPKKLEGGEGREVFSEKKGLSIFKDKTLRVRRLYDPDRRNLLYVAYSTRLSTAADDKGVSTGRYRTSLCTVHLPEAPPVAVPAQLPAVTVSAE</sequence>
<dbReference type="EMBL" id="BDRX01000145">
    <property type="protein sequence ID" value="GBF99110.1"/>
    <property type="molecule type" value="Genomic_DNA"/>
</dbReference>
<dbReference type="PANTHER" id="PTHR37952:SF2">
    <property type="entry name" value="PROTEIN CREA"/>
    <property type="match status" value="1"/>
</dbReference>
<organism evidence="2 3">
    <name type="scientific">Raphidocelis subcapitata</name>
    <dbReference type="NCBI Taxonomy" id="307507"/>
    <lineage>
        <taxon>Eukaryota</taxon>
        <taxon>Viridiplantae</taxon>
        <taxon>Chlorophyta</taxon>
        <taxon>core chlorophytes</taxon>
        <taxon>Chlorophyceae</taxon>
        <taxon>CS clade</taxon>
        <taxon>Sphaeropleales</taxon>
        <taxon>Selenastraceae</taxon>
        <taxon>Raphidocelis</taxon>
    </lineage>
</organism>
<dbReference type="PANTHER" id="PTHR37952">
    <property type="match status" value="1"/>
</dbReference>
<evidence type="ECO:0000313" key="3">
    <source>
        <dbReference type="Proteomes" id="UP000247498"/>
    </source>
</evidence>
<dbReference type="InterPro" id="IPR010292">
    <property type="entry name" value="Uncharacterised_CreA"/>
</dbReference>
<evidence type="ECO:0000256" key="1">
    <source>
        <dbReference type="SAM" id="MobiDB-lite"/>
    </source>
</evidence>
<evidence type="ECO:0000313" key="2">
    <source>
        <dbReference type="EMBL" id="GBF99110.1"/>
    </source>
</evidence>
<dbReference type="Pfam" id="PF05981">
    <property type="entry name" value="CreA"/>
    <property type="match status" value="1"/>
</dbReference>
<name>A0A2V0PMJ7_9CHLO</name>
<dbReference type="AlphaFoldDB" id="A0A2V0PMJ7"/>
<dbReference type="Proteomes" id="UP000247498">
    <property type="component" value="Unassembled WGS sequence"/>
</dbReference>
<accession>A0A2V0PMJ7</accession>
<keyword evidence="3" id="KW-1185">Reference proteome</keyword>